<accession>A0A251ULF9</accession>
<evidence type="ECO:0000313" key="5">
    <source>
        <dbReference type="EMBL" id="KAF5804161.1"/>
    </source>
</evidence>
<dbReference type="InParanoid" id="A0A251ULF9"/>
<evidence type="ECO:0000256" key="2">
    <source>
        <dbReference type="ARBA" id="ARBA00022737"/>
    </source>
</evidence>
<sequence length="228" mass="25744">METKFLISFLFILQAIINGVDPAIAQSGVKGRHVCRGGDFKSNIIQKNRASALNKTLVLIKNSSFHGFYHSQAGDKPEEQVSVSFLCPLNIRKNQWRKIYSVLDDWAWYDWKNILTVKAVELVKTMDDLTSKLKEQAAGGNALRKYAQGTVDYDQDDHSLYVAAQCTTDLSKADCNKCLSKASNRMRSCCTQKASFEGRVHSTNCILWYTHVSFFNPPIVSNPEEYCN</sequence>
<feature type="signal peptide" evidence="3">
    <location>
        <begin position="1"/>
        <end position="25"/>
    </location>
</feature>
<dbReference type="PANTHER" id="PTHR32099:SF109">
    <property type="entry name" value="GNK2-LIKE DOMAIN-CONTAINING PROTEIN"/>
    <property type="match status" value="1"/>
</dbReference>
<dbReference type="EMBL" id="CM007894">
    <property type="protein sequence ID" value="OTG23883.1"/>
    <property type="molecule type" value="Genomic_DNA"/>
</dbReference>
<dbReference type="Gene3D" id="3.30.430.20">
    <property type="entry name" value="Gnk2 domain, C-X8-C-X2-C motif"/>
    <property type="match status" value="1"/>
</dbReference>
<dbReference type="EMBL" id="MNCJ02000320">
    <property type="protein sequence ID" value="KAF5804161.1"/>
    <property type="molecule type" value="Genomic_DNA"/>
</dbReference>
<evidence type="ECO:0000259" key="4">
    <source>
        <dbReference type="PROSITE" id="PS51473"/>
    </source>
</evidence>
<protein>
    <submittedName>
        <fullName evidence="5 6">Gnk2-like domain-containing protein</fullName>
    </submittedName>
</protein>
<dbReference type="InterPro" id="IPR038408">
    <property type="entry name" value="GNK2_sf"/>
</dbReference>
<dbReference type="InterPro" id="IPR002902">
    <property type="entry name" value="GNK2"/>
</dbReference>
<keyword evidence="2" id="KW-0677">Repeat</keyword>
<evidence type="ECO:0000313" key="6">
    <source>
        <dbReference type="EMBL" id="OTG23883.1"/>
    </source>
</evidence>
<dbReference type="CDD" id="cd23509">
    <property type="entry name" value="Gnk2-like"/>
    <property type="match status" value="1"/>
</dbReference>
<dbReference type="PANTHER" id="PTHR32099">
    <property type="entry name" value="CYSTEINE-RICH REPEAT SECRETORY PROTEIN"/>
    <property type="match status" value="1"/>
</dbReference>
<organism evidence="6 7">
    <name type="scientific">Helianthus annuus</name>
    <name type="common">Common sunflower</name>
    <dbReference type="NCBI Taxonomy" id="4232"/>
    <lineage>
        <taxon>Eukaryota</taxon>
        <taxon>Viridiplantae</taxon>
        <taxon>Streptophyta</taxon>
        <taxon>Embryophyta</taxon>
        <taxon>Tracheophyta</taxon>
        <taxon>Spermatophyta</taxon>
        <taxon>Magnoliopsida</taxon>
        <taxon>eudicotyledons</taxon>
        <taxon>Gunneridae</taxon>
        <taxon>Pentapetalae</taxon>
        <taxon>asterids</taxon>
        <taxon>campanulids</taxon>
        <taxon>Asterales</taxon>
        <taxon>Asteraceae</taxon>
        <taxon>Asteroideae</taxon>
        <taxon>Heliantheae alliance</taxon>
        <taxon>Heliantheae</taxon>
        <taxon>Helianthus</taxon>
    </lineage>
</organism>
<evidence type="ECO:0000256" key="3">
    <source>
        <dbReference type="SAM" id="SignalP"/>
    </source>
</evidence>
<keyword evidence="1 3" id="KW-0732">Signal</keyword>
<feature type="chain" id="PRO_5012060944" evidence="3">
    <location>
        <begin position="26"/>
        <end position="228"/>
    </location>
</feature>
<name>A0A251ULF9_HELAN</name>
<dbReference type="Proteomes" id="UP000215914">
    <property type="component" value="Chromosome 5"/>
</dbReference>
<reference evidence="5 7" key="1">
    <citation type="journal article" date="2017" name="Nature">
        <title>The sunflower genome provides insights into oil metabolism, flowering and Asterid evolution.</title>
        <authorList>
            <person name="Badouin H."/>
            <person name="Gouzy J."/>
            <person name="Grassa C.J."/>
            <person name="Murat F."/>
            <person name="Staton S.E."/>
            <person name="Cottret L."/>
            <person name="Lelandais-Briere C."/>
            <person name="Owens G.L."/>
            <person name="Carrere S."/>
            <person name="Mayjonade B."/>
            <person name="Legrand L."/>
            <person name="Gill N."/>
            <person name="Kane N.C."/>
            <person name="Bowers J.E."/>
            <person name="Hubner S."/>
            <person name="Bellec A."/>
            <person name="Berard A."/>
            <person name="Berges H."/>
            <person name="Blanchet N."/>
            <person name="Boniface M.C."/>
            <person name="Brunel D."/>
            <person name="Catrice O."/>
            <person name="Chaidir N."/>
            <person name="Claudel C."/>
            <person name="Donnadieu C."/>
            <person name="Faraut T."/>
            <person name="Fievet G."/>
            <person name="Helmstetter N."/>
            <person name="King M."/>
            <person name="Knapp S.J."/>
            <person name="Lai Z."/>
            <person name="Le Paslier M.C."/>
            <person name="Lippi Y."/>
            <person name="Lorenzon L."/>
            <person name="Mandel J.R."/>
            <person name="Marage G."/>
            <person name="Marchand G."/>
            <person name="Marquand E."/>
            <person name="Bret-Mestries E."/>
            <person name="Morien E."/>
            <person name="Nambeesan S."/>
            <person name="Nguyen T."/>
            <person name="Pegot-Espagnet P."/>
            <person name="Pouilly N."/>
            <person name="Raftis F."/>
            <person name="Sallet E."/>
            <person name="Schiex T."/>
            <person name="Thomas J."/>
            <person name="Vandecasteele C."/>
            <person name="Vares D."/>
            <person name="Vear F."/>
            <person name="Vautrin S."/>
            <person name="Crespi M."/>
            <person name="Mangin B."/>
            <person name="Burke J.M."/>
            <person name="Salse J."/>
            <person name="Munos S."/>
            <person name="Vincourt P."/>
            <person name="Rieseberg L.H."/>
            <person name="Langlade N.B."/>
        </authorList>
    </citation>
    <scope>NUCLEOTIDE SEQUENCE [LARGE SCALE GENOMIC DNA]</scope>
    <source>
        <strain evidence="7">cv. SF193</strain>
        <tissue evidence="5">Leaves</tissue>
    </source>
</reference>
<dbReference type="Pfam" id="PF01657">
    <property type="entry name" value="Stress-antifung"/>
    <property type="match status" value="1"/>
</dbReference>
<proteinExistence type="predicted"/>
<dbReference type="AlphaFoldDB" id="A0A251ULF9"/>
<reference evidence="5" key="3">
    <citation type="submission" date="2020-06" db="EMBL/GenBank/DDBJ databases">
        <title>Helianthus annuus Genome sequencing and assembly Release 2.</title>
        <authorList>
            <person name="Gouzy J."/>
            <person name="Langlade N."/>
            <person name="Munos S."/>
        </authorList>
    </citation>
    <scope>NUCLEOTIDE SEQUENCE</scope>
    <source>
        <tissue evidence="5">Leaves</tissue>
    </source>
</reference>
<gene>
    <name evidence="6" type="ORF">HannXRQ_Chr05g0130571</name>
    <name evidence="5" type="ORF">HanXRQr2_Chr05g0193961</name>
</gene>
<evidence type="ECO:0000313" key="7">
    <source>
        <dbReference type="Proteomes" id="UP000215914"/>
    </source>
</evidence>
<keyword evidence="7" id="KW-1185">Reference proteome</keyword>
<reference evidence="6" key="2">
    <citation type="submission" date="2017-02" db="EMBL/GenBank/DDBJ databases">
        <title>Sunflower complete genome.</title>
        <authorList>
            <person name="Langlade N."/>
            <person name="Munos S."/>
        </authorList>
    </citation>
    <scope>NUCLEOTIDE SEQUENCE [LARGE SCALE GENOMIC DNA]</scope>
    <source>
        <tissue evidence="6">Leaves</tissue>
    </source>
</reference>
<dbReference type="Gramene" id="mRNA:HanXRQr2_Chr05g0193961">
    <property type="protein sequence ID" value="mRNA:HanXRQr2_Chr05g0193961"/>
    <property type="gene ID" value="HanXRQr2_Chr05g0193961"/>
</dbReference>
<evidence type="ECO:0000256" key="1">
    <source>
        <dbReference type="ARBA" id="ARBA00022729"/>
    </source>
</evidence>
<dbReference type="PROSITE" id="PS51473">
    <property type="entry name" value="GNK2"/>
    <property type="match status" value="1"/>
</dbReference>
<feature type="domain" description="Gnk2-homologous" evidence="4">
    <location>
        <begin position="104"/>
        <end position="214"/>
    </location>
</feature>